<evidence type="ECO:0000313" key="2">
    <source>
        <dbReference type="Proteomes" id="UP001056778"/>
    </source>
</evidence>
<organism evidence="1 2">
    <name type="scientific">Holotrichia oblita</name>
    <name type="common">Chafer beetle</name>
    <dbReference type="NCBI Taxonomy" id="644536"/>
    <lineage>
        <taxon>Eukaryota</taxon>
        <taxon>Metazoa</taxon>
        <taxon>Ecdysozoa</taxon>
        <taxon>Arthropoda</taxon>
        <taxon>Hexapoda</taxon>
        <taxon>Insecta</taxon>
        <taxon>Pterygota</taxon>
        <taxon>Neoptera</taxon>
        <taxon>Endopterygota</taxon>
        <taxon>Coleoptera</taxon>
        <taxon>Polyphaga</taxon>
        <taxon>Scarabaeiformia</taxon>
        <taxon>Scarabaeidae</taxon>
        <taxon>Melolonthinae</taxon>
        <taxon>Holotrichia</taxon>
    </lineage>
</organism>
<dbReference type="Proteomes" id="UP001056778">
    <property type="component" value="Chromosome 5"/>
</dbReference>
<dbReference type="EMBL" id="CM043019">
    <property type="protein sequence ID" value="KAI4461914.1"/>
    <property type="molecule type" value="Genomic_DNA"/>
</dbReference>
<protein>
    <submittedName>
        <fullName evidence="1">Sugar transporter-like</fullName>
    </submittedName>
</protein>
<accession>A0ACB9T5C7</accession>
<sequence length="353" mass="39539">MTEVFQGEEWQLIHRFCTGLGFGGVVTVRSTYVVELSDVELRGKLNATAMIFLSLGMLLSHIFRAYVPLKLFNTLAIIIAVSIAGLFYFVVETPFYLIEKNREEDAKHVLTHLYGIDDAQNKLIEIKLIVNEYVAKGRTFCDIFKSRKAMKAFNISLILILPAQLCGLDLLLSKSQTIFESSGVFLDHRIAPLIVCSTQLLACFIPLAIIERIGRKMSYLISAMGVITAELFLGLYYSLQEIGHDVGRIYWVPITALLVFVISYSIGFAPVPWMVMAEILPGNIKPIASSIIASIVHLVLFVIVFTHNELRDSIGDGKWFWIYGGITSLVAMFMTYIVPETKGKNLQEIQAVL</sequence>
<comment type="caution">
    <text evidence="1">The sequence shown here is derived from an EMBL/GenBank/DDBJ whole genome shotgun (WGS) entry which is preliminary data.</text>
</comment>
<reference evidence="1" key="1">
    <citation type="submission" date="2022-04" db="EMBL/GenBank/DDBJ databases">
        <title>Chromosome-scale genome assembly of Holotrichia oblita Faldermann.</title>
        <authorList>
            <person name="Rongchong L."/>
        </authorList>
    </citation>
    <scope>NUCLEOTIDE SEQUENCE</scope>
    <source>
        <strain evidence="1">81SQS9</strain>
    </source>
</reference>
<keyword evidence="2" id="KW-1185">Reference proteome</keyword>
<gene>
    <name evidence="1" type="ORF">MML48_5g00011074</name>
</gene>
<proteinExistence type="predicted"/>
<evidence type="ECO:0000313" key="1">
    <source>
        <dbReference type="EMBL" id="KAI4461914.1"/>
    </source>
</evidence>
<name>A0ACB9T5C7_HOLOL</name>